<reference evidence="1" key="1">
    <citation type="journal article" date="2018" name="Nat. Genet.">
        <title>Extensive intraspecific gene order and gene structural variations between Mo17 and other maize genomes.</title>
        <authorList>
            <person name="Sun S."/>
            <person name="Zhou Y."/>
            <person name="Chen J."/>
            <person name="Shi J."/>
            <person name="Zhao H."/>
            <person name="Zhao H."/>
            <person name="Song W."/>
            <person name="Zhang M."/>
            <person name="Cui Y."/>
            <person name="Dong X."/>
            <person name="Liu H."/>
            <person name="Ma X."/>
            <person name="Jiao Y."/>
            <person name="Wang B."/>
            <person name="Wei X."/>
            <person name="Stein J.C."/>
            <person name="Glaubitz J.C."/>
            <person name="Lu F."/>
            <person name="Yu G."/>
            <person name="Liang C."/>
            <person name="Fengler K."/>
            <person name="Li B."/>
            <person name="Rafalski A."/>
            <person name="Schnable P.S."/>
            <person name="Ware D.H."/>
            <person name="Buckler E.S."/>
            <person name="Lai J."/>
        </authorList>
    </citation>
    <scope>NUCLEOTIDE SEQUENCE [LARGE SCALE GENOMIC DNA]</scope>
    <source>
        <tissue evidence="1">Seedling</tissue>
    </source>
</reference>
<gene>
    <name evidence="1" type="ORF">Zm00014a_018530</name>
</gene>
<dbReference type="PANTHER" id="PTHR47851:SF8">
    <property type="entry name" value="NO APICAL MERISTEM-ASSOCIATED C-TERMINAL DOMAIN-CONTAINING PROTEIN"/>
    <property type="match status" value="1"/>
</dbReference>
<dbReference type="ExpressionAtlas" id="A0A317Y253">
    <property type="expression patterns" value="baseline"/>
</dbReference>
<dbReference type="Proteomes" id="UP000251960">
    <property type="component" value="Chromosome 1"/>
</dbReference>
<comment type="caution">
    <text evidence="1">The sequence shown here is derived from an EMBL/GenBank/DDBJ whole genome shotgun (WGS) entry which is preliminary data.</text>
</comment>
<dbReference type="EMBL" id="NCVQ01000001">
    <property type="protein sequence ID" value="PWZ52710.1"/>
    <property type="molecule type" value="Genomic_DNA"/>
</dbReference>
<proteinExistence type="predicted"/>
<organism evidence="1">
    <name type="scientific">Zea mays</name>
    <name type="common">Maize</name>
    <dbReference type="NCBI Taxonomy" id="4577"/>
    <lineage>
        <taxon>Eukaryota</taxon>
        <taxon>Viridiplantae</taxon>
        <taxon>Streptophyta</taxon>
        <taxon>Embryophyta</taxon>
        <taxon>Tracheophyta</taxon>
        <taxon>Spermatophyta</taxon>
        <taxon>Magnoliopsida</taxon>
        <taxon>Liliopsida</taxon>
        <taxon>Poales</taxon>
        <taxon>Poaceae</taxon>
        <taxon>PACMAD clade</taxon>
        <taxon>Panicoideae</taxon>
        <taxon>Andropogonodae</taxon>
        <taxon>Andropogoneae</taxon>
        <taxon>Tripsacinae</taxon>
        <taxon>Zea</taxon>
    </lineage>
</organism>
<accession>A0A317Y253</accession>
<protein>
    <recommendedName>
        <fullName evidence="2">Myb/SANT-like domain-containing protein</fullName>
    </recommendedName>
</protein>
<evidence type="ECO:0008006" key="2">
    <source>
        <dbReference type="Google" id="ProtNLM"/>
    </source>
</evidence>
<dbReference type="AlphaFoldDB" id="A0A317Y253"/>
<evidence type="ECO:0000313" key="1">
    <source>
        <dbReference type="EMBL" id="PWZ52710.1"/>
    </source>
</evidence>
<dbReference type="PANTHER" id="PTHR47851">
    <property type="entry name" value="OS06G0588700 PROTEIN-RELATED"/>
    <property type="match status" value="1"/>
</dbReference>
<name>A0A317Y253_MAIZE</name>
<sequence length="227" mass="25757">MEKLKCDLPAWRKLMRRQTGTGWDHLRQTIEMDPEWWRKIKAEIPGCAKFKKGPLQNEADLSKMFDKITNEENDHWNPMTENPIIPENHEPIINLESDFADVECELPNEFASAYSDVVQEVSPSVGNGNKRPRFVLGKPAKKTKVGTVIVMQEQVTRIANSADALAAKKLGEVTIKQVFHMAMLLSCSTQAATVQAASQPFFTKDSAQSLMNDICNYTLFQQLYFFT</sequence>